<feature type="domain" description="Fibronectin type-III" evidence="1">
    <location>
        <begin position="529"/>
        <end position="638"/>
    </location>
</feature>
<dbReference type="AlphaFoldDB" id="A0A1Q9CJ34"/>
<evidence type="ECO:0000313" key="3">
    <source>
        <dbReference type="Proteomes" id="UP000186817"/>
    </source>
</evidence>
<protein>
    <recommendedName>
        <fullName evidence="1">Fibronectin type-III domain-containing protein</fullName>
    </recommendedName>
</protein>
<dbReference type="SMART" id="SM00060">
    <property type="entry name" value="FN3"/>
    <property type="match status" value="2"/>
</dbReference>
<evidence type="ECO:0000313" key="2">
    <source>
        <dbReference type="EMBL" id="OLP82915.1"/>
    </source>
</evidence>
<keyword evidence="3" id="KW-1185">Reference proteome</keyword>
<dbReference type="OrthoDB" id="418884at2759"/>
<evidence type="ECO:0000259" key="1">
    <source>
        <dbReference type="SMART" id="SM00060"/>
    </source>
</evidence>
<reference evidence="2 3" key="1">
    <citation type="submission" date="2016-02" db="EMBL/GenBank/DDBJ databases">
        <title>Genome analysis of coral dinoflagellate symbionts highlights evolutionary adaptations to a symbiotic lifestyle.</title>
        <authorList>
            <person name="Aranda M."/>
            <person name="Li Y."/>
            <person name="Liew Y.J."/>
            <person name="Baumgarten S."/>
            <person name="Simakov O."/>
            <person name="Wilson M."/>
            <person name="Piel J."/>
            <person name="Ashoor H."/>
            <person name="Bougouffa S."/>
            <person name="Bajic V.B."/>
            <person name="Ryu T."/>
            <person name="Ravasi T."/>
            <person name="Bayer T."/>
            <person name="Micklem G."/>
            <person name="Kim H."/>
            <person name="Bhak J."/>
            <person name="Lajeunesse T.C."/>
            <person name="Voolstra C.R."/>
        </authorList>
    </citation>
    <scope>NUCLEOTIDE SEQUENCE [LARGE SCALE GENOMIC DNA]</scope>
    <source>
        <strain evidence="2 3">CCMP2467</strain>
    </source>
</reference>
<dbReference type="InterPro" id="IPR036116">
    <property type="entry name" value="FN3_sf"/>
</dbReference>
<dbReference type="EMBL" id="LSRX01001156">
    <property type="protein sequence ID" value="OLP82915.1"/>
    <property type="molecule type" value="Genomic_DNA"/>
</dbReference>
<dbReference type="SUPFAM" id="SSF49265">
    <property type="entry name" value="Fibronectin type III"/>
    <property type="match status" value="2"/>
</dbReference>
<name>A0A1Q9CJ34_SYMMI</name>
<sequence length="1076" mass="118785">MSKPKMLALLRLRKGRKFSAVQLTYNYSHGDFMALDHGVIFGRLVAYLGRLAEQVSAEGVSATVERGQDAFNIFAFEGMRLHVSQIPGACPAFLPAPPCPCPALPGKCRREVPTFGVNRQGQFLDIVTAVSRVGAIVAAALLATETFVRLAAIPRDERLAGCGGHPRDHRAARAARAAANEAATGAGPGATALCSERSGPSPSPSLSALMLAVLRLYEHRTNTDMWSFLLEPLRNLVPCEEVKIVVRCIAPPQVSSLGAHDREARRRVIAVTTVDRWPPERIEGHAALTQRIQVIPSHEAVRRNWDRYEVVQSHCDSPSAGRATCRACNVGGGLRCLAAVPLFDAGGNVLAVAKFVNRRLWSPDGQQQPSLEFSQLDLTMLSAFSAIFACVAPHPFLPLLGTGQLHRPQVKLFLGDYQMKVTLRWQVPVELRGQLCHEVCFGVVQHEDEFLGFAGPGRSQAHEELQMVPCGYLEPLEEDGAEASELTFEFEVPILHAGPDYAFSVRCRNQQMALDWSEPSMRVSTCLVPPYPEREGLRLTPLSESAVLLEWVPFRTCGELLLVEYRVVAQASQGQAGMQSPNGRSSEDLEPEELGEQVVACFVSDGKKQWEMTTVSYLQPNVSYSFAVEARYPHVGPRDFSRALRSESFCSPTADITLPAPQPLALDSASPVEVAGPGEAPQAPSPPLLLRWPYPKELSSQLVLQYRAATAAALNRFQVSMWNTVPANASVEARLRLQANGDPERLQLRLLRLNCECTALQLRVLMTQGRGRAASPPSAWFSPKPPSRPQGLELQLRPEAHGLSLHCRWEQPLQIRGPVDEDLGPVAYAVQHDFSRGNGIQATRFQVRLRWADQSTWEVLQPQLMPRPHGGSKDESMQAYDWIFRDPSWLLRPGARLEVQMRHSNAILWSSWSSSSSILVSVAPPRPTGALFLEEVSEYSATLCWPRCSPGESSLAMLDYWILCAESSSRLEWQTVGFLQDKEDVPELVCDAEGRNPATDVLRYAVHFLRPEKCYHFAVECRYSALPSLLAASATLRLEGEEATLRSRLPMRKPSVSVVEARSELRPGPGEAWHEP</sequence>
<gene>
    <name evidence="2" type="ORF">AK812_SmicGene36386</name>
</gene>
<proteinExistence type="predicted"/>
<organism evidence="2 3">
    <name type="scientific">Symbiodinium microadriaticum</name>
    <name type="common">Dinoflagellate</name>
    <name type="synonym">Zooxanthella microadriatica</name>
    <dbReference type="NCBI Taxonomy" id="2951"/>
    <lineage>
        <taxon>Eukaryota</taxon>
        <taxon>Sar</taxon>
        <taxon>Alveolata</taxon>
        <taxon>Dinophyceae</taxon>
        <taxon>Suessiales</taxon>
        <taxon>Symbiodiniaceae</taxon>
        <taxon>Symbiodinium</taxon>
    </lineage>
</organism>
<accession>A0A1Q9CJ34</accession>
<dbReference type="Proteomes" id="UP000186817">
    <property type="component" value="Unassembled WGS sequence"/>
</dbReference>
<feature type="domain" description="Fibronectin type-III" evidence="1">
    <location>
        <begin position="924"/>
        <end position="1028"/>
    </location>
</feature>
<comment type="caution">
    <text evidence="2">The sequence shown here is derived from an EMBL/GenBank/DDBJ whole genome shotgun (WGS) entry which is preliminary data.</text>
</comment>
<dbReference type="InterPro" id="IPR003961">
    <property type="entry name" value="FN3_dom"/>
</dbReference>